<evidence type="ECO:0000256" key="1">
    <source>
        <dbReference type="SAM" id="Phobius"/>
    </source>
</evidence>
<proteinExistence type="predicted"/>
<dbReference type="RefSeq" id="WP_056946947.1">
    <property type="nucleotide sequence ID" value="NZ_CBCRTW010000013.1"/>
</dbReference>
<comment type="caution">
    <text evidence="5">The sequence shown here is derived from an EMBL/GenBank/DDBJ whole genome shotgun (WGS) entry which is preliminary data.</text>
</comment>
<evidence type="ECO:0000259" key="4">
    <source>
        <dbReference type="Pfam" id="PF11797"/>
    </source>
</evidence>
<dbReference type="InterPro" id="IPR021759">
    <property type="entry name" value="WxLIP_HBD"/>
</dbReference>
<feature type="domain" description="WxL Interacting Protein peptidoglycan binding" evidence="3">
    <location>
        <begin position="30"/>
        <end position="145"/>
    </location>
</feature>
<dbReference type="EMBL" id="MKGH01000014">
    <property type="protein sequence ID" value="PKX78726.1"/>
    <property type="molecule type" value="Genomic_DNA"/>
</dbReference>
<accession>A0AAX0VC81</accession>
<name>A0AAX0VC81_LATSK</name>
<evidence type="ECO:0000313" key="5">
    <source>
        <dbReference type="EMBL" id="PKX78726.1"/>
    </source>
</evidence>
<dbReference type="Pfam" id="PF06030">
    <property type="entry name" value="WxLIP_PGBD"/>
    <property type="match status" value="1"/>
</dbReference>
<evidence type="ECO:0000256" key="2">
    <source>
        <dbReference type="SAM" id="SignalP"/>
    </source>
</evidence>
<keyword evidence="2" id="KW-0732">Signal</keyword>
<evidence type="ECO:0000313" key="6">
    <source>
        <dbReference type="Proteomes" id="UP000234349"/>
    </source>
</evidence>
<evidence type="ECO:0000259" key="3">
    <source>
        <dbReference type="Pfam" id="PF06030"/>
    </source>
</evidence>
<gene>
    <name evidence="5" type="ORF">CUR37_04100</name>
</gene>
<dbReference type="AlphaFoldDB" id="A0AAX0VC81"/>
<dbReference type="Pfam" id="PF11797">
    <property type="entry name" value="WxLIP_HBD"/>
    <property type="match status" value="1"/>
</dbReference>
<feature type="chain" id="PRO_5043511122" evidence="2">
    <location>
        <begin position="26"/>
        <end position="337"/>
    </location>
</feature>
<protein>
    <submittedName>
        <fullName evidence="5">DUF3324 domain-containing protein</fullName>
    </submittedName>
</protein>
<dbReference type="InterPro" id="IPR010317">
    <property type="entry name" value="WxLIP_PGBD"/>
</dbReference>
<feature type="signal peptide" evidence="2">
    <location>
        <begin position="1"/>
        <end position="25"/>
    </location>
</feature>
<dbReference type="Proteomes" id="UP000234349">
    <property type="component" value="Unassembled WGS sequence"/>
</dbReference>
<feature type="transmembrane region" description="Helical" evidence="1">
    <location>
        <begin position="307"/>
        <end position="328"/>
    </location>
</feature>
<sequence length="337" mass="37730">MKKSLRFFLPLLLALFFLAPTKAWADTANFSIEKVDTPEQTKEADFYDILAKPNQNTHLIANITNASDQQSTYTVTLRNSVTNNSGQIAYVPNTKNTSGQTLNQLSPTAVKVTVPANSKKDVTFPIKMPATAYSGIILGAIHVEKETAQQKQTTKKTQIINHYGIEIPVVVRTTPSSTPDTKLQLKKVTAGLDTNKHSAVLATLYNESNWVLTPLKVDAKVYRKSNHKLLYSSHKKGLEMAPNSSFNYAIEPGDEPLKAGTYTLDMTAKSDKKTWHFSSEFTIKRATLKENAKNELKSPEKKKSINIIWLIVGFSILLLILIILYLLYKLRQKTKEQ</sequence>
<reference evidence="5 6" key="1">
    <citation type="submission" date="2016-09" db="EMBL/GenBank/DDBJ databases">
        <authorList>
            <person name="Inglin R.C."/>
        </authorList>
    </citation>
    <scope>NUCLEOTIDE SEQUENCE [LARGE SCALE GENOMIC DNA]</scope>
    <source>
        <strain evidence="5 6">RI-517</strain>
    </source>
</reference>
<feature type="domain" description="WxL Interacting Protein host binding" evidence="4">
    <location>
        <begin position="155"/>
        <end position="291"/>
    </location>
</feature>
<keyword evidence="1" id="KW-0812">Transmembrane</keyword>
<organism evidence="5 6">
    <name type="scientific">Latilactobacillus sakei</name>
    <name type="common">Lactobacillus sakei</name>
    <dbReference type="NCBI Taxonomy" id="1599"/>
    <lineage>
        <taxon>Bacteria</taxon>
        <taxon>Bacillati</taxon>
        <taxon>Bacillota</taxon>
        <taxon>Bacilli</taxon>
        <taxon>Lactobacillales</taxon>
        <taxon>Lactobacillaceae</taxon>
        <taxon>Latilactobacillus</taxon>
    </lineage>
</organism>
<keyword evidence="1" id="KW-0472">Membrane</keyword>
<keyword evidence="1" id="KW-1133">Transmembrane helix</keyword>